<protein>
    <recommendedName>
        <fullName evidence="8">tRNA-specific adenosine deaminase</fullName>
        <ecNumber evidence="8">3.5.4.33</ecNumber>
    </recommendedName>
</protein>
<keyword evidence="6 8" id="KW-0862">Zinc</keyword>
<dbReference type="EC" id="3.5.4.33" evidence="8"/>
<keyword evidence="5 8" id="KW-0378">Hydrolase</keyword>
<keyword evidence="3 8" id="KW-0819">tRNA processing</keyword>
<dbReference type="InterPro" id="IPR002125">
    <property type="entry name" value="CMP_dCMP_dom"/>
</dbReference>
<evidence type="ECO:0000313" key="12">
    <source>
        <dbReference type="Proteomes" id="UP000095546"/>
    </source>
</evidence>
<comment type="function">
    <text evidence="8">Catalyzes the deamination of adenosine to inosine at the wobble position 34 of tRNA(Arg2).</text>
</comment>
<dbReference type="PROSITE" id="PS00903">
    <property type="entry name" value="CYT_DCMP_DEAMINASES_1"/>
    <property type="match status" value="1"/>
</dbReference>
<feature type="domain" description="CMP/dCMP-type deaminase" evidence="10">
    <location>
        <begin position="2"/>
        <end position="113"/>
    </location>
</feature>
<gene>
    <name evidence="8 11" type="primary">tadA</name>
    <name evidence="11" type="ORF">ERS852385_00320</name>
</gene>
<dbReference type="Proteomes" id="UP000095546">
    <property type="component" value="Unassembled WGS sequence"/>
</dbReference>
<dbReference type="PANTHER" id="PTHR11079">
    <property type="entry name" value="CYTOSINE DEAMINASE FAMILY MEMBER"/>
    <property type="match status" value="1"/>
</dbReference>
<feature type="binding site" evidence="8">
    <location>
        <position position="54"/>
    </location>
    <ligand>
        <name>Zn(2+)</name>
        <dbReference type="ChEBI" id="CHEBI:29105"/>
        <note>catalytic</note>
    </ligand>
</feature>
<accession>A0A173WLJ9</accession>
<reference evidence="11 12" key="1">
    <citation type="submission" date="2015-09" db="EMBL/GenBank/DDBJ databases">
        <authorList>
            <consortium name="Pathogen Informatics"/>
        </authorList>
    </citation>
    <scope>NUCLEOTIDE SEQUENCE [LARGE SCALE GENOMIC DNA]</scope>
    <source>
        <strain evidence="11 12">2789STDY5608828</strain>
    </source>
</reference>
<dbReference type="NCBIfam" id="NF008113">
    <property type="entry name" value="PRK10860.1"/>
    <property type="match status" value="1"/>
</dbReference>
<evidence type="ECO:0000256" key="9">
    <source>
        <dbReference type="SAM" id="MobiDB-lite"/>
    </source>
</evidence>
<comment type="catalytic activity">
    <reaction evidence="7 8">
        <text>adenosine(34) in tRNA + H2O + H(+) = inosine(34) in tRNA + NH4(+)</text>
        <dbReference type="Rhea" id="RHEA:43168"/>
        <dbReference type="Rhea" id="RHEA-COMP:10373"/>
        <dbReference type="Rhea" id="RHEA-COMP:10374"/>
        <dbReference type="ChEBI" id="CHEBI:15377"/>
        <dbReference type="ChEBI" id="CHEBI:15378"/>
        <dbReference type="ChEBI" id="CHEBI:28938"/>
        <dbReference type="ChEBI" id="CHEBI:74411"/>
        <dbReference type="ChEBI" id="CHEBI:82852"/>
        <dbReference type="EC" id="3.5.4.33"/>
    </reaction>
</comment>
<evidence type="ECO:0000256" key="3">
    <source>
        <dbReference type="ARBA" id="ARBA00022694"/>
    </source>
</evidence>
<keyword evidence="12" id="KW-1185">Reference proteome</keyword>
<dbReference type="AlphaFoldDB" id="A0A173WLJ9"/>
<dbReference type="RefSeq" id="WP_051652114.1">
    <property type="nucleotide sequence ID" value="NZ_CABIWZ010000001.1"/>
</dbReference>
<dbReference type="SUPFAM" id="SSF53927">
    <property type="entry name" value="Cytidine deaminase-like"/>
    <property type="match status" value="1"/>
</dbReference>
<dbReference type="InterPro" id="IPR016192">
    <property type="entry name" value="APOBEC/CMP_deaminase_Zn-bd"/>
</dbReference>
<comment type="subunit">
    <text evidence="2 8">Homodimer.</text>
</comment>
<dbReference type="HAMAP" id="MF_00972">
    <property type="entry name" value="tRNA_aden_deaminase"/>
    <property type="match status" value="1"/>
</dbReference>
<dbReference type="FunFam" id="3.40.140.10:FF:000005">
    <property type="entry name" value="tRNA-specific adenosine deaminase"/>
    <property type="match status" value="1"/>
</dbReference>
<evidence type="ECO:0000313" key="11">
    <source>
        <dbReference type="EMBL" id="CUN40362.1"/>
    </source>
</evidence>
<dbReference type="PANTHER" id="PTHR11079:SF202">
    <property type="entry name" value="TRNA-SPECIFIC ADENOSINE DEAMINASE"/>
    <property type="match status" value="1"/>
</dbReference>
<dbReference type="Gene3D" id="3.40.140.10">
    <property type="entry name" value="Cytidine Deaminase, domain 2"/>
    <property type="match status" value="1"/>
</dbReference>
<organism evidence="11 12">
    <name type="scientific">Mitsuokella jalaludinii</name>
    <dbReference type="NCBI Taxonomy" id="187979"/>
    <lineage>
        <taxon>Bacteria</taxon>
        <taxon>Bacillati</taxon>
        <taxon>Bacillota</taxon>
        <taxon>Negativicutes</taxon>
        <taxon>Selenomonadales</taxon>
        <taxon>Selenomonadaceae</taxon>
        <taxon>Mitsuokella</taxon>
    </lineage>
</organism>
<sequence>MHDDAYYMRLALEEAQKAYDLEEVPIGAVLVDSEGEVVARGHNMREVWHDATAHAEMIAIREACAKQERWRLSGLTLYVTIEPCPMCAGAIVMSRVDRVVYGSTDARAGACESVFNIPGNPTLNHRPEITAGVLQEECAGIMKRFFKMRREQQKALKKLKKQKEAADDGCSEEDDG</sequence>
<feature type="binding site" evidence="8">
    <location>
        <position position="87"/>
    </location>
    <ligand>
        <name>Zn(2+)</name>
        <dbReference type="ChEBI" id="CHEBI:29105"/>
        <note>catalytic</note>
    </ligand>
</feature>
<evidence type="ECO:0000256" key="2">
    <source>
        <dbReference type="ARBA" id="ARBA00011738"/>
    </source>
</evidence>
<evidence type="ECO:0000256" key="5">
    <source>
        <dbReference type="ARBA" id="ARBA00022801"/>
    </source>
</evidence>
<dbReference type="PROSITE" id="PS51747">
    <property type="entry name" value="CYT_DCMP_DEAMINASES_2"/>
    <property type="match status" value="1"/>
</dbReference>
<dbReference type="OrthoDB" id="9802676at2"/>
<evidence type="ECO:0000256" key="1">
    <source>
        <dbReference type="ARBA" id="ARBA00010669"/>
    </source>
</evidence>
<comment type="cofactor">
    <cofactor evidence="8">
        <name>Zn(2+)</name>
        <dbReference type="ChEBI" id="CHEBI:29105"/>
    </cofactor>
    <text evidence="8">Binds 1 zinc ion per subunit.</text>
</comment>
<evidence type="ECO:0000256" key="8">
    <source>
        <dbReference type="HAMAP-Rule" id="MF_00972"/>
    </source>
</evidence>
<dbReference type="GO" id="GO:0002100">
    <property type="term" value="P:tRNA wobble adenosine to inosine editing"/>
    <property type="evidence" value="ECO:0007669"/>
    <property type="project" value="UniProtKB-UniRule"/>
</dbReference>
<comment type="similarity">
    <text evidence="1">Belongs to the cytidine and deoxycytidylate deaminase family. ADAT2 subfamily.</text>
</comment>
<dbReference type="eggNOG" id="COG0590">
    <property type="taxonomic scope" value="Bacteria"/>
</dbReference>
<feature type="active site" description="Proton donor" evidence="8">
    <location>
        <position position="56"/>
    </location>
</feature>
<dbReference type="CDD" id="cd01285">
    <property type="entry name" value="nucleoside_deaminase"/>
    <property type="match status" value="1"/>
</dbReference>
<dbReference type="Pfam" id="PF00383">
    <property type="entry name" value="dCMP_cyt_deam_1"/>
    <property type="match status" value="1"/>
</dbReference>
<dbReference type="EMBL" id="CYYU01000001">
    <property type="protein sequence ID" value="CUN40362.1"/>
    <property type="molecule type" value="Genomic_DNA"/>
</dbReference>
<dbReference type="GO" id="GO:0008270">
    <property type="term" value="F:zinc ion binding"/>
    <property type="evidence" value="ECO:0007669"/>
    <property type="project" value="UniProtKB-UniRule"/>
</dbReference>
<evidence type="ECO:0000259" key="10">
    <source>
        <dbReference type="PROSITE" id="PS51747"/>
    </source>
</evidence>
<dbReference type="GeneID" id="83709567"/>
<evidence type="ECO:0000256" key="7">
    <source>
        <dbReference type="ARBA" id="ARBA00048045"/>
    </source>
</evidence>
<feature type="region of interest" description="Disordered" evidence="9">
    <location>
        <begin position="157"/>
        <end position="176"/>
    </location>
</feature>
<dbReference type="STRING" id="187979.ERS852385_00320"/>
<keyword evidence="4 8" id="KW-0479">Metal-binding</keyword>
<dbReference type="GO" id="GO:0052717">
    <property type="term" value="F:tRNA-specific adenosine-34 deaminase activity"/>
    <property type="evidence" value="ECO:0007669"/>
    <property type="project" value="UniProtKB-UniRule"/>
</dbReference>
<name>A0A173WLJ9_9FIRM</name>
<evidence type="ECO:0000256" key="6">
    <source>
        <dbReference type="ARBA" id="ARBA00022833"/>
    </source>
</evidence>
<dbReference type="InterPro" id="IPR016193">
    <property type="entry name" value="Cytidine_deaminase-like"/>
</dbReference>
<dbReference type="InterPro" id="IPR028883">
    <property type="entry name" value="tRNA_aden_deaminase"/>
</dbReference>
<feature type="binding site" evidence="8">
    <location>
        <position position="84"/>
    </location>
    <ligand>
        <name>Zn(2+)</name>
        <dbReference type="ChEBI" id="CHEBI:29105"/>
        <note>catalytic</note>
    </ligand>
</feature>
<evidence type="ECO:0000256" key="4">
    <source>
        <dbReference type="ARBA" id="ARBA00022723"/>
    </source>
</evidence>
<feature type="compositionally biased region" description="Acidic residues" evidence="9">
    <location>
        <begin position="167"/>
        <end position="176"/>
    </location>
</feature>
<proteinExistence type="inferred from homology"/>